<evidence type="ECO:0000256" key="1">
    <source>
        <dbReference type="SAM" id="MobiDB-lite"/>
    </source>
</evidence>
<comment type="caution">
    <text evidence="2">The sequence shown here is derived from an EMBL/GenBank/DDBJ whole genome shotgun (WGS) entry which is preliminary data.</text>
</comment>
<feature type="region of interest" description="Disordered" evidence="1">
    <location>
        <begin position="110"/>
        <end position="149"/>
    </location>
</feature>
<reference evidence="2" key="1">
    <citation type="submission" date="2017-07" db="EMBL/GenBank/DDBJ databases">
        <title>Taro Niue Genome Assembly and Annotation.</title>
        <authorList>
            <person name="Atibalentja N."/>
            <person name="Keating K."/>
            <person name="Fields C.J."/>
        </authorList>
    </citation>
    <scope>NUCLEOTIDE SEQUENCE</scope>
    <source>
        <strain evidence="2">Niue_2</strain>
        <tissue evidence="2">Leaf</tissue>
    </source>
</reference>
<feature type="region of interest" description="Disordered" evidence="1">
    <location>
        <begin position="1"/>
        <end position="68"/>
    </location>
</feature>
<feature type="compositionally biased region" description="Basic and acidic residues" evidence="1">
    <location>
        <begin position="45"/>
        <end position="63"/>
    </location>
</feature>
<name>A0A843U1I7_COLES</name>
<protein>
    <submittedName>
        <fullName evidence="2">Uncharacterized protein</fullName>
    </submittedName>
</protein>
<feature type="non-terminal residue" evidence="2">
    <location>
        <position position="1"/>
    </location>
</feature>
<proteinExistence type="predicted"/>
<dbReference type="Proteomes" id="UP000652761">
    <property type="component" value="Unassembled WGS sequence"/>
</dbReference>
<dbReference type="AlphaFoldDB" id="A0A843U1I7"/>
<dbReference type="EMBL" id="NMUH01000251">
    <property type="protein sequence ID" value="MQL75443.1"/>
    <property type="molecule type" value="Genomic_DNA"/>
</dbReference>
<evidence type="ECO:0000313" key="3">
    <source>
        <dbReference type="Proteomes" id="UP000652761"/>
    </source>
</evidence>
<organism evidence="2 3">
    <name type="scientific">Colocasia esculenta</name>
    <name type="common">Wild taro</name>
    <name type="synonym">Arum esculentum</name>
    <dbReference type="NCBI Taxonomy" id="4460"/>
    <lineage>
        <taxon>Eukaryota</taxon>
        <taxon>Viridiplantae</taxon>
        <taxon>Streptophyta</taxon>
        <taxon>Embryophyta</taxon>
        <taxon>Tracheophyta</taxon>
        <taxon>Spermatophyta</taxon>
        <taxon>Magnoliopsida</taxon>
        <taxon>Liliopsida</taxon>
        <taxon>Araceae</taxon>
        <taxon>Aroideae</taxon>
        <taxon>Colocasieae</taxon>
        <taxon>Colocasia</taxon>
    </lineage>
</organism>
<feature type="compositionally biased region" description="Polar residues" evidence="1">
    <location>
        <begin position="23"/>
        <end position="32"/>
    </location>
</feature>
<sequence length="149" mass="15887">MPVPGGARLRWGTSPVGCGSRTGGVSTPSSTPIKGDQAPSKRKRVLEEGSSREKDGTEERSYADQDENLQSFYQRRVEASLNASGPSLRNVMLKPLALAEGKLSEKKYFRPRFKNPGIGIGSAGPKPVRPADPDPGSAEPGRARPSLAE</sequence>
<gene>
    <name evidence="2" type="ORF">Taro_007815</name>
</gene>
<accession>A0A843U1I7</accession>
<evidence type="ECO:0000313" key="2">
    <source>
        <dbReference type="EMBL" id="MQL75443.1"/>
    </source>
</evidence>
<keyword evidence="3" id="KW-1185">Reference proteome</keyword>